<protein>
    <recommendedName>
        <fullName evidence="7">6-methylsalicylate decarboxylase</fullName>
        <ecNumber evidence="7">4.1.1.52</ecNumber>
    </recommendedName>
</protein>
<keyword evidence="10" id="KW-0378">Hydrolase</keyword>
<evidence type="ECO:0000256" key="6">
    <source>
        <dbReference type="ARBA" id="ARBA00036832"/>
    </source>
</evidence>
<comment type="catalytic activity">
    <reaction evidence="6">
        <text>6-methylsalicylate + H(+) = 3-methylphenol + CO2</text>
        <dbReference type="Rhea" id="RHEA:23112"/>
        <dbReference type="ChEBI" id="CHEBI:15378"/>
        <dbReference type="ChEBI" id="CHEBI:16526"/>
        <dbReference type="ChEBI" id="CHEBI:17231"/>
        <dbReference type="ChEBI" id="CHEBI:36658"/>
        <dbReference type="EC" id="4.1.1.52"/>
    </reaction>
    <physiologicalReaction direction="left-to-right" evidence="6">
        <dbReference type="Rhea" id="RHEA:23113"/>
    </physiologicalReaction>
</comment>
<keyword evidence="3 8" id="KW-0210">Decarboxylase</keyword>
<evidence type="ECO:0000256" key="7">
    <source>
        <dbReference type="ARBA" id="ARBA00038889"/>
    </source>
</evidence>
<dbReference type="OrthoDB" id="2832284at2759"/>
<dbReference type="Proteomes" id="UP000313359">
    <property type="component" value="Unassembled WGS sequence"/>
</dbReference>
<dbReference type="PANTHER" id="PTHR21240">
    <property type="entry name" value="2-AMINO-3-CARBOXYLMUCONATE-6-SEMIALDEHYDE DECARBOXYLASE"/>
    <property type="match status" value="1"/>
</dbReference>
<dbReference type="STRING" id="1328759.A0A5C2SW51"/>
<reference evidence="10" key="1">
    <citation type="journal article" date="2018" name="Genome Biol. Evol.">
        <title>Genomics and development of Lentinus tigrinus, a white-rot wood-decaying mushroom with dimorphic fruiting bodies.</title>
        <authorList>
            <person name="Wu B."/>
            <person name="Xu Z."/>
            <person name="Knudson A."/>
            <person name="Carlson A."/>
            <person name="Chen N."/>
            <person name="Kovaka S."/>
            <person name="LaButti K."/>
            <person name="Lipzen A."/>
            <person name="Pennachio C."/>
            <person name="Riley R."/>
            <person name="Schakwitz W."/>
            <person name="Umezawa K."/>
            <person name="Ohm R.A."/>
            <person name="Grigoriev I.V."/>
            <person name="Nagy L.G."/>
            <person name="Gibbons J."/>
            <person name="Hibbett D."/>
        </authorList>
    </citation>
    <scope>NUCLEOTIDE SEQUENCE [LARGE SCALE GENOMIC DNA]</scope>
    <source>
        <strain evidence="10">ALCF2SS1-6</strain>
    </source>
</reference>
<dbReference type="SUPFAM" id="SSF51556">
    <property type="entry name" value="Metallo-dependent hydrolases"/>
    <property type="match status" value="1"/>
</dbReference>
<comment type="similarity">
    <text evidence="1">Belongs to the metallo-dependent hydrolases superfamily. ACMSD family.</text>
</comment>
<keyword evidence="5 8" id="KW-0456">Lyase</keyword>
<organism evidence="10 11">
    <name type="scientific">Lentinus tigrinus ALCF2SS1-6</name>
    <dbReference type="NCBI Taxonomy" id="1328759"/>
    <lineage>
        <taxon>Eukaryota</taxon>
        <taxon>Fungi</taxon>
        <taxon>Dikarya</taxon>
        <taxon>Basidiomycota</taxon>
        <taxon>Agaricomycotina</taxon>
        <taxon>Agaricomycetes</taxon>
        <taxon>Polyporales</taxon>
        <taxon>Polyporaceae</taxon>
        <taxon>Lentinus</taxon>
    </lineage>
</organism>
<proteinExistence type="inferred from homology"/>
<evidence type="ECO:0000256" key="4">
    <source>
        <dbReference type="ARBA" id="ARBA00022833"/>
    </source>
</evidence>
<dbReference type="EC" id="4.1.1.52" evidence="7"/>
<keyword evidence="4" id="KW-0862">Zinc</keyword>
<dbReference type="GO" id="GO:0047596">
    <property type="term" value="F:6-methylsalicylate decarboxylase activity"/>
    <property type="evidence" value="ECO:0007669"/>
    <property type="project" value="UniProtKB-EC"/>
</dbReference>
<dbReference type="EMBL" id="ML122250">
    <property type="protein sequence ID" value="RPD67199.1"/>
    <property type="molecule type" value="Genomic_DNA"/>
</dbReference>
<dbReference type="AlphaFoldDB" id="A0A5C2SW51"/>
<sequence length="317" mass="35034">MPKRIDVHHHNFPPGPDVDNLYEHTPLGYTFPEENLPCTPEKSIKAMDELGIDIAILSLPDGWPIATKVNRRLAEICKQYPGRFGFFASLPDLRNTEDALKELAHALDDLHANGIAMSSSYGFGADAKYIGDDAFDPIWAELDRRGAVVFVHGAQTPSSTPYPHAFLGVPITEVPNETYKAAAHLVVTGKKRQYPNVKIILSHLGGSTVWLAPRVAVLSAYMGCSLTPEEIIEDFKSFYFDTALATSETTLTAIETFVTPDRVLFGTDYAAITPSMAAWYKEQLEKFYVDKPERLQDIMSGNALKLMPELANVSSRG</sequence>
<evidence type="ECO:0000259" key="9">
    <source>
        <dbReference type="Pfam" id="PF04909"/>
    </source>
</evidence>
<gene>
    <name evidence="10" type="ORF">L227DRAFT_17301</name>
</gene>
<dbReference type="Pfam" id="PF04909">
    <property type="entry name" value="Amidohydro_2"/>
    <property type="match status" value="1"/>
</dbReference>
<dbReference type="GO" id="GO:0019748">
    <property type="term" value="P:secondary metabolic process"/>
    <property type="evidence" value="ECO:0007669"/>
    <property type="project" value="TreeGrafter"/>
</dbReference>
<dbReference type="InterPro" id="IPR006680">
    <property type="entry name" value="Amidohydro-rel"/>
</dbReference>
<evidence type="ECO:0000256" key="2">
    <source>
        <dbReference type="ARBA" id="ARBA00022723"/>
    </source>
</evidence>
<keyword evidence="2" id="KW-0479">Metal-binding</keyword>
<dbReference type="Gene3D" id="3.20.20.140">
    <property type="entry name" value="Metal-dependent hydrolases"/>
    <property type="match status" value="1"/>
</dbReference>
<name>A0A5C2SW51_9APHY</name>
<evidence type="ECO:0000313" key="11">
    <source>
        <dbReference type="Proteomes" id="UP000313359"/>
    </source>
</evidence>
<accession>A0A5C2SW51</accession>
<dbReference type="GO" id="GO:0016787">
    <property type="term" value="F:hydrolase activity"/>
    <property type="evidence" value="ECO:0007669"/>
    <property type="project" value="UniProtKB-KW"/>
</dbReference>
<dbReference type="GO" id="GO:0046872">
    <property type="term" value="F:metal ion binding"/>
    <property type="evidence" value="ECO:0007669"/>
    <property type="project" value="UniProtKB-KW"/>
</dbReference>
<dbReference type="GO" id="GO:0005829">
    <property type="term" value="C:cytosol"/>
    <property type="evidence" value="ECO:0007669"/>
    <property type="project" value="TreeGrafter"/>
</dbReference>
<evidence type="ECO:0000256" key="8">
    <source>
        <dbReference type="RuleBase" id="RU366045"/>
    </source>
</evidence>
<feature type="domain" description="Amidohydrolase-related" evidence="9">
    <location>
        <begin position="5"/>
        <end position="306"/>
    </location>
</feature>
<evidence type="ECO:0000256" key="5">
    <source>
        <dbReference type="ARBA" id="ARBA00023239"/>
    </source>
</evidence>
<evidence type="ECO:0000256" key="1">
    <source>
        <dbReference type="ARBA" id="ARBA00005871"/>
    </source>
</evidence>
<dbReference type="InterPro" id="IPR032465">
    <property type="entry name" value="ACMSD"/>
</dbReference>
<dbReference type="PANTHER" id="PTHR21240:SF29">
    <property type="entry name" value="AMIDOHYDROLASE-RELATED DOMAIN-CONTAINING PROTEIN"/>
    <property type="match status" value="1"/>
</dbReference>
<dbReference type="InterPro" id="IPR032466">
    <property type="entry name" value="Metal_Hydrolase"/>
</dbReference>
<evidence type="ECO:0000313" key="10">
    <source>
        <dbReference type="EMBL" id="RPD67199.1"/>
    </source>
</evidence>
<keyword evidence="11" id="KW-1185">Reference proteome</keyword>
<evidence type="ECO:0000256" key="3">
    <source>
        <dbReference type="ARBA" id="ARBA00022793"/>
    </source>
</evidence>